<proteinExistence type="inferred from homology"/>
<dbReference type="InterPro" id="IPR028053">
    <property type="entry name" value="Membr_insert_YidC_N"/>
</dbReference>
<sequence>MNSNRGLLALALLFISFLVYQQWEMDKAPKPVVEQTSVAQSTTDTPTSSTGTSNTVDSQAQGRVITISNDVFQLKIDTLGGDVVESDLLAYAQELNSEARFSLLETKEDKAYVAQSGLVGKNGIDTAAGRAQYSVEGDEFKLADGQDELRVPLTFEKDGVIYRKIFVVKRGSYNVAVNYEIQNNSNAAIEVQPYGQLKHTLVASSGSMAMPTYTGGAYSSSETNYKKYSFDEMKDANLSVNTKAGWVAVLQHYFVSAWIPSQDADNQLYTSTNNNMGFIGYRGPVTAVQAGETKTINSSLWTGPKLQEQMGEVANHLDLTVDYGWAWFIAKPLFKLLTLIQSIVGNWGLAIIGVTLVVKAILYPLTKAQYTSMAKMRMLQPKLQEMRERFGDDRQRMSQEMMKLYKEEKVNPLGGCLPLLIQMPIFIALYWTFMEAVELRHAPFFGWIQDLSAQDPYYILPLLMGGSMFLLQKMSPTPVADPMQQKVMNFMPVIFTVFFLWFPAGLVLYWLASNCITIVQQQLIYRGLEKKGLHSRKK</sequence>
<reference evidence="17 18" key="1">
    <citation type="submission" date="2018-06" db="EMBL/GenBank/DDBJ databases">
        <authorList>
            <consortium name="Pathogen Informatics"/>
            <person name="Doyle S."/>
        </authorList>
    </citation>
    <scope>NUCLEOTIDE SEQUENCE [LARGE SCALE GENOMIC DNA]</scope>
    <source>
        <strain evidence="17 18">NCTC10801</strain>
    </source>
</reference>
<dbReference type="OrthoDB" id="9780552at2"/>
<dbReference type="NCBIfam" id="TIGR03592">
    <property type="entry name" value="yidC_oxa1_cterm"/>
    <property type="match status" value="1"/>
</dbReference>
<keyword evidence="5 13" id="KW-1003">Cell membrane</keyword>
<dbReference type="NCBIfam" id="NF002351">
    <property type="entry name" value="PRK01318.1-1"/>
    <property type="match status" value="1"/>
</dbReference>
<dbReference type="Pfam" id="PF02096">
    <property type="entry name" value="60KD_IMP"/>
    <property type="match status" value="1"/>
</dbReference>
<evidence type="ECO:0000313" key="17">
    <source>
        <dbReference type="EMBL" id="SUT96526.1"/>
    </source>
</evidence>
<dbReference type="GO" id="GO:0015031">
    <property type="term" value="P:protein transport"/>
    <property type="evidence" value="ECO:0007669"/>
    <property type="project" value="UniProtKB-KW"/>
</dbReference>
<feature type="transmembrane region" description="Helical" evidence="13">
    <location>
        <begin position="347"/>
        <end position="366"/>
    </location>
</feature>
<accession>A0A380U594</accession>
<evidence type="ECO:0000256" key="10">
    <source>
        <dbReference type="ARBA" id="ARBA00023186"/>
    </source>
</evidence>
<dbReference type="AlphaFoldDB" id="A0A380U594"/>
<comment type="similarity">
    <text evidence="2 13">Belongs to the OXA1/ALB3/YidC family. Type 1 subfamily.</text>
</comment>
<dbReference type="GO" id="GO:0032977">
    <property type="term" value="F:membrane insertase activity"/>
    <property type="evidence" value="ECO:0007669"/>
    <property type="project" value="InterPro"/>
</dbReference>
<evidence type="ECO:0000313" key="18">
    <source>
        <dbReference type="Proteomes" id="UP000254649"/>
    </source>
</evidence>
<feature type="domain" description="Membrane insertase YidC/Oxa/ALB C-terminal" evidence="15">
    <location>
        <begin position="347"/>
        <end position="526"/>
    </location>
</feature>
<feature type="region of interest" description="Disordered" evidence="14">
    <location>
        <begin position="34"/>
        <end position="57"/>
    </location>
</feature>
<feature type="transmembrane region" description="Helical" evidence="13">
    <location>
        <begin position="492"/>
        <end position="512"/>
    </location>
</feature>
<evidence type="ECO:0000256" key="13">
    <source>
        <dbReference type="HAMAP-Rule" id="MF_01810"/>
    </source>
</evidence>
<feature type="compositionally biased region" description="Low complexity" evidence="14">
    <location>
        <begin position="41"/>
        <end position="55"/>
    </location>
</feature>
<comment type="function">
    <text evidence="13">Required for the insertion and/or proper folding and/or complex formation of integral membrane proteins into the membrane. Involved in integration of membrane proteins that insert both dependently and independently of the Sec translocase complex, as well as at least some lipoproteins. Aids folding of multispanning membrane proteins.</text>
</comment>
<evidence type="ECO:0000256" key="9">
    <source>
        <dbReference type="ARBA" id="ARBA00023136"/>
    </source>
</evidence>
<evidence type="ECO:0000256" key="1">
    <source>
        <dbReference type="ARBA" id="ARBA00004429"/>
    </source>
</evidence>
<organism evidence="17 18">
    <name type="scientific">[Actinobacillus] rossii</name>
    <dbReference type="NCBI Taxonomy" id="123820"/>
    <lineage>
        <taxon>Bacteria</taxon>
        <taxon>Pseudomonadati</taxon>
        <taxon>Pseudomonadota</taxon>
        <taxon>Gammaproteobacteria</taxon>
        <taxon>Pasteurellales</taxon>
        <taxon>Pasteurellaceae</taxon>
    </lineage>
</organism>
<evidence type="ECO:0000256" key="12">
    <source>
        <dbReference type="ARBA" id="ARBA00033342"/>
    </source>
</evidence>
<feature type="domain" description="Membrane insertase YidC N-terminal" evidence="16">
    <location>
        <begin position="65"/>
        <end position="336"/>
    </location>
</feature>
<comment type="subunit">
    <text evidence="13">Interacts with the Sec translocase complex via SecD. Specifically interacts with transmembrane segments of nascent integral membrane proteins during membrane integration.</text>
</comment>
<dbReference type="PRINTS" id="PR00701">
    <property type="entry name" value="60KDINNERMP"/>
</dbReference>
<protein>
    <recommendedName>
        <fullName evidence="3 13">Membrane protein insertase YidC</fullName>
    </recommendedName>
    <alternativeName>
        <fullName evidence="12 13">Foldase YidC</fullName>
    </alternativeName>
    <alternativeName>
        <fullName evidence="11 13">Membrane integrase YidC</fullName>
    </alternativeName>
    <alternativeName>
        <fullName evidence="13">Membrane protein YidC</fullName>
    </alternativeName>
</protein>
<dbReference type="Gene3D" id="2.70.98.90">
    <property type="match status" value="1"/>
</dbReference>
<dbReference type="InterPro" id="IPR028055">
    <property type="entry name" value="YidC/Oxa/ALB_C"/>
</dbReference>
<keyword evidence="8 13" id="KW-1133">Transmembrane helix</keyword>
<evidence type="ECO:0000256" key="8">
    <source>
        <dbReference type="ARBA" id="ARBA00022989"/>
    </source>
</evidence>
<evidence type="ECO:0000256" key="2">
    <source>
        <dbReference type="ARBA" id="ARBA00010527"/>
    </source>
</evidence>
<dbReference type="Pfam" id="PF14849">
    <property type="entry name" value="YidC_periplas"/>
    <property type="match status" value="1"/>
</dbReference>
<evidence type="ECO:0000256" key="7">
    <source>
        <dbReference type="ARBA" id="ARBA00022927"/>
    </source>
</evidence>
<dbReference type="InterPro" id="IPR001708">
    <property type="entry name" value="YidC/ALB3/OXA1/COX18"/>
</dbReference>
<keyword evidence="4 13" id="KW-0813">Transport</keyword>
<keyword evidence="6 13" id="KW-0812">Transmembrane</keyword>
<comment type="subcellular location">
    <subcellularLocation>
        <location evidence="1">Cell inner membrane</location>
        <topology evidence="1">Multi-pass membrane protein</topology>
    </subcellularLocation>
    <subcellularLocation>
        <location evidence="13">Cell membrane</location>
        <topology evidence="13">Multi-pass membrane protein</topology>
    </subcellularLocation>
</comment>
<dbReference type="NCBIfam" id="NF002352">
    <property type="entry name" value="PRK01318.1-3"/>
    <property type="match status" value="1"/>
</dbReference>
<dbReference type="InterPro" id="IPR019998">
    <property type="entry name" value="Membr_insert_YidC"/>
</dbReference>
<dbReference type="PRINTS" id="PR01900">
    <property type="entry name" value="YIDCPROTEIN"/>
</dbReference>
<dbReference type="Proteomes" id="UP000254649">
    <property type="component" value="Unassembled WGS sequence"/>
</dbReference>
<dbReference type="GO" id="GO:0051205">
    <property type="term" value="P:protein insertion into membrane"/>
    <property type="evidence" value="ECO:0007669"/>
    <property type="project" value="TreeGrafter"/>
</dbReference>
<evidence type="ECO:0000259" key="15">
    <source>
        <dbReference type="Pfam" id="PF02096"/>
    </source>
</evidence>
<dbReference type="PANTHER" id="PTHR12428">
    <property type="entry name" value="OXA1"/>
    <property type="match status" value="1"/>
</dbReference>
<feature type="transmembrane region" description="Helical" evidence="13">
    <location>
        <begin position="410"/>
        <end position="433"/>
    </location>
</feature>
<dbReference type="InterPro" id="IPR038221">
    <property type="entry name" value="YidC_periplasmic_sf"/>
</dbReference>
<evidence type="ECO:0000256" key="5">
    <source>
        <dbReference type="ARBA" id="ARBA00022475"/>
    </source>
</evidence>
<dbReference type="HAMAP" id="MF_01810">
    <property type="entry name" value="YidC_type1"/>
    <property type="match status" value="1"/>
</dbReference>
<evidence type="ECO:0000256" key="4">
    <source>
        <dbReference type="ARBA" id="ARBA00022448"/>
    </source>
</evidence>
<evidence type="ECO:0000259" key="16">
    <source>
        <dbReference type="Pfam" id="PF14849"/>
    </source>
</evidence>
<evidence type="ECO:0000256" key="6">
    <source>
        <dbReference type="ARBA" id="ARBA00022692"/>
    </source>
</evidence>
<comment type="caution">
    <text evidence="13">Lacks conserved residue(s) required for the propagation of feature annotation.</text>
</comment>
<evidence type="ECO:0000256" key="14">
    <source>
        <dbReference type="SAM" id="MobiDB-lite"/>
    </source>
</evidence>
<gene>
    <name evidence="13 17" type="primary">yidC</name>
    <name evidence="17" type="ORF">NCTC10801_02737</name>
</gene>
<dbReference type="GO" id="GO:0005886">
    <property type="term" value="C:plasma membrane"/>
    <property type="evidence" value="ECO:0007669"/>
    <property type="project" value="UniProtKB-SubCell"/>
</dbReference>
<dbReference type="NCBIfam" id="TIGR03593">
    <property type="entry name" value="yidC_nterm"/>
    <property type="match status" value="1"/>
</dbReference>
<dbReference type="CDD" id="cd20070">
    <property type="entry name" value="5TM_YidC_Alb3"/>
    <property type="match status" value="1"/>
</dbReference>
<name>A0A380U594_9PAST</name>
<evidence type="ECO:0000256" key="11">
    <source>
        <dbReference type="ARBA" id="ARBA00033245"/>
    </source>
</evidence>
<keyword evidence="18" id="KW-1185">Reference proteome</keyword>
<dbReference type="EMBL" id="UFRQ01000003">
    <property type="protein sequence ID" value="SUT96526.1"/>
    <property type="molecule type" value="Genomic_DNA"/>
</dbReference>
<dbReference type="NCBIfam" id="NF002353">
    <property type="entry name" value="PRK01318.1-4"/>
    <property type="match status" value="1"/>
</dbReference>
<keyword evidence="10 13" id="KW-0143">Chaperone</keyword>
<dbReference type="CDD" id="cd19961">
    <property type="entry name" value="EcYidC-like_peri"/>
    <property type="match status" value="1"/>
</dbReference>
<dbReference type="InterPro" id="IPR047196">
    <property type="entry name" value="YidC_ALB_C"/>
</dbReference>
<evidence type="ECO:0000256" key="3">
    <source>
        <dbReference type="ARBA" id="ARBA00015325"/>
    </source>
</evidence>
<keyword evidence="7 13" id="KW-0653">Protein transport</keyword>
<keyword evidence="9 13" id="KW-0472">Membrane</keyword>
<dbReference type="PANTHER" id="PTHR12428:SF65">
    <property type="entry name" value="CYTOCHROME C OXIDASE ASSEMBLY PROTEIN COX18, MITOCHONDRIAL"/>
    <property type="match status" value="1"/>
</dbReference>